<evidence type="ECO:0000313" key="4">
    <source>
        <dbReference type="Proteomes" id="UP001189122"/>
    </source>
</evidence>
<dbReference type="AlphaFoldDB" id="A0A7I8J629"/>
<keyword evidence="4" id="KW-1185">Reference proteome</keyword>
<dbReference type="GO" id="GO:0003723">
    <property type="term" value="F:RNA binding"/>
    <property type="evidence" value="ECO:0007669"/>
    <property type="project" value="InterPro"/>
</dbReference>
<dbReference type="Pfam" id="PF01535">
    <property type="entry name" value="PPR"/>
    <property type="match status" value="4"/>
</dbReference>
<feature type="repeat" description="PPR" evidence="2">
    <location>
        <begin position="74"/>
        <end position="109"/>
    </location>
</feature>
<dbReference type="PANTHER" id="PTHR47926:SF341">
    <property type="entry name" value="PENTATRICOPEPTIDE REPEAT-CONTAINING PROTEIN"/>
    <property type="match status" value="1"/>
</dbReference>
<accession>A0A7I8J629</accession>
<dbReference type="PROSITE" id="PS51375">
    <property type="entry name" value="PPR"/>
    <property type="match status" value="3"/>
</dbReference>
<dbReference type="InterPro" id="IPR002885">
    <property type="entry name" value="PPR_rpt"/>
</dbReference>
<dbReference type="FunFam" id="1.25.40.10:FF:000090">
    <property type="entry name" value="Pentatricopeptide repeat-containing protein, chloroplastic"/>
    <property type="match status" value="1"/>
</dbReference>
<feature type="repeat" description="PPR" evidence="2">
    <location>
        <begin position="362"/>
        <end position="396"/>
    </location>
</feature>
<organism evidence="3">
    <name type="scientific">Spirodela intermedia</name>
    <name type="common">Intermediate duckweed</name>
    <dbReference type="NCBI Taxonomy" id="51605"/>
    <lineage>
        <taxon>Eukaryota</taxon>
        <taxon>Viridiplantae</taxon>
        <taxon>Streptophyta</taxon>
        <taxon>Embryophyta</taxon>
        <taxon>Tracheophyta</taxon>
        <taxon>Spermatophyta</taxon>
        <taxon>Magnoliopsida</taxon>
        <taxon>Liliopsida</taxon>
        <taxon>Araceae</taxon>
        <taxon>Lemnoideae</taxon>
        <taxon>Spirodela</taxon>
    </lineage>
</organism>
<dbReference type="NCBIfam" id="TIGR00756">
    <property type="entry name" value="PPR"/>
    <property type="match status" value="1"/>
</dbReference>
<dbReference type="Proteomes" id="UP001189122">
    <property type="component" value="Unassembled WGS sequence"/>
</dbReference>
<keyword evidence="1" id="KW-0677">Repeat</keyword>
<evidence type="ECO:0000256" key="2">
    <source>
        <dbReference type="PROSITE-ProRule" id="PRU00708"/>
    </source>
</evidence>
<name>A0A7I8J629_SPIIN</name>
<dbReference type="Pfam" id="PF13041">
    <property type="entry name" value="PPR_2"/>
    <property type="match status" value="1"/>
</dbReference>
<feature type="repeat" description="PPR" evidence="2">
    <location>
        <begin position="187"/>
        <end position="221"/>
    </location>
</feature>
<dbReference type="InterPro" id="IPR011990">
    <property type="entry name" value="TPR-like_helical_dom_sf"/>
</dbReference>
<evidence type="ECO:0000256" key="1">
    <source>
        <dbReference type="ARBA" id="ARBA00022737"/>
    </source>
</evidence>
<dbReference type="Gene3D" id="1.25.40.10">
    <property type="entry name" value="Tetratricopeptide repeat domain"/>
    <property type="match status" value="3"/>
</dbReference>
<proteinExistence type="predicted"/>
<dbReference type="InterPro" id="IPR046848">
    <property type="entry name" value="E_motif"/>
</dbReference>
<reference evidence="3 4" key="1">
    <citation type="submission" date="2019-12" db="EMBL/GenBank/DDBJ databases">
        <authorList>
            <person name="Scholz U."/>
            <person name="Mascher M."/>
            <person name="Fiebig A."/>
        </authorList>
    </citation>
    <scope>NUCLEOTIDE SEQUENCE</scope>
</reference>
<protein>
    <submittedName>
        <fullName evidence="3">Uncharacterized protein</fullName>
    </submittedName>
</protein>
<dbReference type="InterPro" id="IPR046960">
    <property type="entry name" value="PPR_At4g14850-like_plant"/>
</dbReference>
<dbReference type="EMBL" id="LR743596">
    <property type="protein sequence ID" value="CAA2626394.1"/>
    <property type="molecule type" value="Genomic_DNA"/>
</dbReference>
<sequence length="531" mass="58962">MAIPQVKSLPGCCHQVHRFRFLSQGKVTPWTARTRPAPAELHWGLQEALDARDLSFGVPVHALLVKAPAHFAGSLSLWNKLLNLYGRCGQNRTTMRLLFDEMRERDVVTFNTMISSCLRSGDNREVARAPNNITLSMLLAASSCSPAPLCLVEQIHAQSVKMELAGDGFVGVLEQANRVFDRMDQVDAVGWNILIDSCARSGTAERTVEIFSRMRRQDGENETIDGFSLTSVLKTCSEPKYLRLGTQIHACAFKAGFSSETPIGNALITMYSKCQKCKESMAAFLHGHAENGFCGERIFFRQRASSFQWPRKPSERKANSCRVAKSAHGFDVAVGNALVDMYFKCGSLEDGQRVFRTMTNHDVVSWTAMIGGLGQHGKAREALEVLQEMVAGGYKPDSVTFLAGLSACSHGGLVNDGFKIFHSMTSIYRIKPMKEHYASLIDLLGRAGKLEDAARFIAEMGLDSDPLAWETFLKIMELEPQKEGAYVMLSNIYAEKRMWEQKGILRHTLDATGLKKDVGYSWSTVVESYTT</sequence>
<dbReference type="Pfam" id="PF20431">
    <property type="entry name" value="E_motif"/>
    <property type="match status" value="1"/>
</dbReference>
<dbReference type="EMBL" id="CACRZD030000009">
    <property type="protein sequence ID" value="CAA6665708.1"/>
    <property type="molecule type" value="Genomic_DNA"/>
</dbReference>
<dbReference type="GO" id="GO:0009451">
    <property type="term" value="P:RNA modification"/>
    <property type="evidence" value="ECO:0007669"/>
    <property type="project" value="InterPro"/>
</dbReference>
<evidence type="ECO:0000313" key="3">
    <source>
        <dbReference type="EMBL" id="CAA2626394.1"/>
    </source>
</evidence>
<gene>
    <name evidence="3" type="ORF">SI7747_09012097</name>
</gene>
<dbReference type="PANTHER" id="PTHR47926">
    <property type="entry name" value="PENTATRICOPEPTIDE REPEAT-CONTAINING PROTEIN"/>
    <property type="match status" value="1"/>
</dbReference>